<gene>
    <name evidence="1" type="ORF">PCOR1329_LOCUS69137</name>
</gene>
<evidence type="ECO:0000313" key="1">
    <source>
        <dbReference type="EMBL" id="CAK0888326.1"/>
    </source>
</evidence>
<sequence length="155" mass="18034">MVPPRFLHRSLRSSCKHVGGSQYVGVPFFDMTPARRGFMLEDIARQCDEFSDMFHTRDAKNGVTSFGKRRGGRNAVYDWRRKMNASDRRIEFKSSCFLWDERCQRWFSSSQNVKTQKFDDLVLGVYAPWGLELWEYKASAFVGLSAWSQIRGGEI</sequence>
<comment type="caution">
    <text evidence="1">The sequence shown here is derived from an EMBL/GenBank/DDBJ whole genome shotgun (WGS) entry which is preliminary data.</text>
</comment>
<dbReference type="Proteomes" id="UP001189429">
    <property type="component" value="Unassembled WGS sequence"/>
</dbReference>
<reference evidence="1" key="1">
    <citation type="submission" date="2023-10" db="EMBL/GenBank/DDBJ databases">
        <authorList>
            <person name="Chen Y."/>
            <person name="Shah S."/>
            <person name="Dougan E. K."/>
            <person name="Thang M."/>
            <person name="Chan C."/>
        </authorList>
    </citation>
    <scope>NUCLEOTIDE SEQUENCE [LARGE SCALE GENOMIC DNA]</scope>
</reference>
<proteinExistence type="predicted"/>
<name>A0ABN9WNT9_9DINO</name>
<evidence type="ECO:0008006" key="3">
    <source>
        <dbReference type="Google" id="ProtNLM"/>
    </source>
</evidence>
<evidence type="ECO:0000313" key="2">
    <source>
        <dbReference type="Proteomes" id="UP001189429"/>
    </source>
</evidence>
<organism evidence="1 2">
    <name type="scientific">Prorocentrum cordatum</name>
    <dbReference type="NCBI Taxonomy" id="2364126"/>
    <lineage>
        <taxon>Eukaryota</taxon>
        <taxon>Sar</taxon>
        <taxon>Alveolata</taxon>
        <taxon>Dinophyceae</taxon>
        <taxon>Prorocentrales</taxon>
        <taxon>Prorocentraceae</taxon>
        <taxon>Prorocentrum</taxon>
    </lineage>
</organism>
<dbReference type="EMBL" id="CAUYUJ010019059">
    <property type="protein sequence ID" value="CAK0888326.1"/>
    <property type="molecule type" value="Genomic_DNA"/>
</dbReference>
<keyword evidence="2" id="KW-1185">Reference proteome</keyword>
<accession>A0ABN9WNT9</accession>
<protein>
    <recommendedName>
        <fullName evidence="3">Decapping nuclease</fullName>
    </recommendedName>
</protein>